<dbReference type="EMBL" id="VFWZ01000005">
    <property type="protein sequence ID" value="TPN84436.1"/>
    <property type="molecule type" value="Genomic_DNA"/>
</dbReference>
<dbReference type="AlphaFoldDB" id="A0A504J0S5"/>
<reference evidence="1 2" key="1">
    <citation type="submission" date="2019-06" db="EMBL/GenBank/DDBJ databases">
        <authorList>
            <person name="Meng X."/>
        </authorList>
    </citation>
    <scope>NUCLEOTIDE SEQUENCE [LARGE SCALE GENOMIC DNA]</scope>
    <source>
        <strain evidence="1 2">M625</strain>
    </source>
</reference>
<evidence type="ECO:0000313" key="2">
    <source>
        <dbReference type="Proteomes" id="UP000315540"/>
    </source>
</evidence>
<protein>
    <submittedName>
        <fullName evidence="1">Uncharacterized protein</fullName>
    </submittedName>
</protein>
<dbReference type="Proteomes" id="UP000315540">
    <property type="component" value="Unassembled WGS sequence"/>
</dbReference>
<keyword evidence="2" id="KW-1185">Reference proteome</keyword>
<name>A0A504J0S5_9FLAO</name>
<accession>A0A504J0S5</accession>
<evidence type="ECO:0000313" key="1">
    <source>
        <dbReference type="EMBL" id="TPN84436.1"/>
    </source>
</evidence>
<gene>
    <name evidence="1" type="ORF">FHK87_16005</name>
</gene>
<dbReference type="OrthoDB" id="1162358at2"/>
<sequence>MAKIIEVTLDKVPEYIKVDDNKKNKILVNTKVQFHPLDILNNMEYMLHLFIYDINGEKDVPVVIYNWDETTILRVVNGKRKDDFLSKENILIKSDEIQKEIVTFKTQITIQLGNLQNNTSLYGRQFEVFATLQPAISRVSKWSETFESKLVF</sequence>
<comment type="caution">
    <text evidence="1">The sequence shown here is derived from an EMBL/GenBank/DDBJ whole genome shotgun (WGS) entry which is preliminary data.</text>
</comment>
<dbReference type="RefSeq" id="WP_140594771.1">
    <property type="nucleotide sequence ID" value="NZ_VFWZ01000005.1"/>
</dbReference>
<organism evidence="1 2">
    <name type="scientific">Aquimarina algicola</name>
    <dbReference type="NCBI Taxonomy" id="2589995"/>
    <lineage>
        <taxon>Bacteria</taxon>
        <taxon>Pseudomonadati</taxon>
        <taxon>Bacteroidota</taxon>
        <taxon>Flavobacteriia</taxon>
        <taxon>Flavobacteriales</taxon>
        <taxon>Flavobacteriaceae</taxon>
        <taxon>Aquimarina</taxon>
    </lineage>
</organism>
<proteinExistence type="predicted"/>